<dbReference type="InterPro" id="IPR039899">
    <property type="entry name" value="BET1_SNARE"/>
</dbReference>
<keyword evidence="6" id="KW-0333">Golgi apparatus</keyword>
<name>A0A5N5STL6_9CRUS</name>
<accession>A0A5N5STL6</accession>
<dbReference type="PANTHER" id="PTHR12791">
    <property type="entry name" value="GOLGI SNARE BET1-RELATED"/>
    <property type="match status" value="1"/>
</dbReference>
<evidence type="ECO:0000259" key="10">
    <source>
        <dbReference type="PROSITE" id="PS50192"/>
    </source>
</evidence>
<dbReference type="InterPro" id="IPR000727">
    <property type="entry name" value="T_SNARE_dom"/>
</dbReference>
<feature type="transmembrane region" description="Helical" evidence="9">
    <location>
        <begin position="82"/>
        <end position="101"/>
    </location>
</feature>
<dbReference type="GO" id="GO:0015031">
    <property type="term" value="P:protein transport"/>
    <property type="evidence" value="ECO:0007669"/>
    <property type="project" value="UniProtKB-KW"/>
</dbReference>
<keyword evidence="5 9" id="KW-1133">Transmembrane helix</keyword>
<dbReference type="Gene3D" id="1.20.5.110">
    <property type="match status" value="1"/>
</dbReference>
<feature type="domain" description="T-SNARE coiled-coil homology" evidence="10">
    <location>
        <begin position="10"/>
        <end position="72"/>
    </location>
</feature>
<sequence length="107" mass="12153">MSHWGGVEERELDRRNQMRSLTLASKVSQLKSVAVELEHESYEHNRLLDGLDSDFGGGDTLLKGSLNRLHGVLSAGSKNRKVMCYTGFFVLIFFVLCYYLFSNFNNS</sequence>
<organism evidence="11 12">
    <name type="scientific">Armadillidium nasatum</name>
    <dbReference type="NCBI Taxonomy" id="96803"/>
    <lineage>
        <taxon>Eukaryota</taxon>
        <taxon>Metazoa</taxon>
        <taxon>Ecdysozoa</taxon>
        <taxon>Arthropoda</taxon>
        <taxon>Crustacea</taxon>
        <taxon>Multicrustacea</taxon>
        <taxon>Malacostraca</taxon>
        <taxon>Eumalacostraca</taxon>
        <taxon>Peracarida</taxon>
        <taxon>Isopoda</taxon>
        <taxon>Oniscidea</taxon>
        <taxon>Crinocheta</taxon>
        <taxon>Armadillidiidae</taxon>
        <taxon>Armadillidium</taxon>
    </lineage>
</organism>
<evidence type="ECO:0000256" key="2">
    <source>
        <dbReference type="ARBA" id="ARBA00022448"/>
    </source>
</evidence>
<evidence type="ECO:0000256" key="5">
    <source>
        <dbReference type="ARBA" id="ARBA00022989"/>
    </source>
</evidence>
<dbReference type="GO" id="GO:0000139">
    <property type="term" value="C:Golgi membrane"/>
    <property type="evidence" value="ECO:0007669"/>
    <property type="project" value="UniProtKB-SubCell"/>
</dbReference>
<dbReference type="Proteomes" id="UP000326759">
    <property type="component" value="Unassembled WGS sequence"/>
</dbReference>
<evidence type="ECO:0000313" key="11">
    <source>
        <dbReference type="EMBL" id="KAB7496010.1"/>
    </source>
</evidence>
<evidence type="ECO:0000256" key="6">
    <source>
        <dbReference type="ARBA" id="ARBA00023034"/>
    </source>
</evidence>
<dbReference type="PROSITE" id="PS50192">
    <property type="entry name" value="T_SNARE"/>
    <property type="match status" value="1"/>
</dbReference>
<dbReference type="OrthoDB" id="261831at2759"/>
<evidence type="ECO:0000256" key="4">
    <source>
        <dbReference type="ARBA" id="ARBA00022927"/>
    </source>
</evidence>
<comment type="caution">
    <text evidence="11">The sequence shown here is derived from an EMBL/GenBank/DDBJ whole genome shotgun (WGS) entry which is preliminary data.</text>
</comment>
<comment type="subcellular location">
    <subcellularLocation>
        <location evidence="8">Endomembrane system</location>
        <topology evidence="8">Single-pass type IV membrane protein</topology>
    </subcellularLocation>
    <subcellularLocation>
        <location evidence="1">Golgi apparatus membrane</location>
    </subcellularLocation>
</comment>
<gene>
    <name evidence="11" type="primary">BET1L</name>
    <name evidence="11" type="ORF">Anas_05349</name>
</gene>
<keyword evidence="2" id="KW-0813">Transport</keyword>
<keyword evidence="12" id="KW-1185">Reference proteome</keyword>
<evidence type="ECO:0000256" key="1">
    <source>
        <dbReference type="ARBA" id="ARBA00004394"/>
    </source>
</evidence>
<dbReference type="AlphaFoldDB" id="A0A5N5STL6"/>
<dbReference type="CDD" id="cd15853">
    <property type="entry name" value="SNARE_Bet1"/>
    <property type="match status" value="1"/>
</dbReference>
<dbReference type="EMBL" id="SEYY01021828">
    <property type="protein sequence ID" value="KAB7496010.1"/>
    <property type="molecule type" value="Genomic_DNA"/>
</dbReference>
<evidence type="ECO:0000256" key="9">
    <source>
        <dbReference type="SAM" id="Phobius"/>
    </source>
</evidence>
<evidence type="ECO:0000256" key="3">
    <source>
        <dbReference type="ARBA" id="ARBA00022692"/>
    </source>
</evidence>
<proteinExistence type="predicted"/>
<dbReference type="SUPFAM" id="SSF58038">
    <property type="entry name" value="SNARE fusion complex"/>
    <property type="match status" value="1"/>
</dbReference>
<reference evidence="11 12" key="1">
    <citation type="journal article" date="2019" name="PLoS Biol.">
        <title>Sex chromosomes control vertical transmission of feminizing Wolbachia symbionts in an isopod.</title>
        <authorList>
            <person name="Becking T."/>
            <person name="Chebbi M.A."/>
            <person name="Giraud I."/>
            <person name="Moumen B."/>
            <person name="Laverre T."/>
            <person name="Caubet Y."/>
            <person name="Peccoud J."/>
            <person name="Gilbert C."/>
            <person name="Cordaux R."/>
        </authorList>
    </citation>
    <scope>NUCLEOTIDE SEQUENCE [LARGE SCALE GENOMIC DNA]</scope>
    <source>
        <strain evidence="11">ANa2</strain>
        <tissue evidence="11">Whole body excluding digestive tract and cuticle</tissue>
    </source>
</reference>
<keyword evidence="7 9" id="KW-0472">Membrane</keyword>
<evidence type="ECO:0000313" key="12">
    <source>
        <dbReference type="Proteomes" id="UP000326759"/>
    </source>
</evidence>
<evidence type="ECO:0000256" key="7">
    <source>
        <dbReference type="ARBA" id="ARBA00023136"/>
    </source>
</evidence>
<protein>
    <submittedName>
        <fullName evidence="11">BET1-like protein</fullName>
    </submittedName>
</protein>
<keyword evidence="3 9" id="KW-0812">Transmembrane</keyword>
<keyword evidence="4" id="KW-0653">Protein transport</keyword>
<evidence type="ECO:0000256" key="8">
    <source>
        <dbReference type="ARBA" id="ARBA00046280"/>
    </source>
</evidence>